<accession>A0A8S5U5Y4</accession>
<dbReference type="EMBL" id="BK016017">
    <property type="protein sequence ID" value="DAF89806.1"/>
    <property type="molecule type" value="Genomic_DNA"/>
</dbReference>
<protein>
    <submittedName>
        <fullName evidence="1">Four and a half LIM, LIM domain, PROTEIN BINDING</fullName>
    </submittedName>
</protein>
<organism evidence="1">
    <name type="scientific">Siphoviridae sp. cteLh2</name>
    <dbReference type="NCBI Taxonomy" id="2825590"/>
    <lineage>
        <taxon>Viruses</taxon>
        <taxon>Duplodnaviria</taxon>
        <taxon>Heunggongvirae</taxon>
        <taxon>Uroviricota</taxon>
        <taxon>Caudoviricetes</taxon>
    </lineage>
</organism>
<proteinExistence type="predicted"/>
<reference evidence="1" key="1">
    <citation type="journal article" date="2021" name="Proc. Natl. Acad. Sci. U.S.A.">
        <title>A Catalog of Tens of Thousands of Viruses from Human Metagenomes Reveals Hidden Associations with Chronic Diseases.</title>
        <authorList>
            <person name="Tisza M.J."/>
            <person name="Buck C.B."/>
        </authorList>
    </citation>
    <scope>NUCLEOTIDE SEQUENCE</scope>
    <source>
        <strain evidence="1">CteLh2</strain>
    </source>
</reference>
<sequence length="101" mass="11810">MERSCSNCYFKHRYSDDWCWMNASKPVKDICDNHSFTCKKCEMDIGTYKYDGNIYCMDCLLKEFNVEESVTTSYYYGGEYIGSDEDMSEVIGSLDCDIEEI</sequence>
<evidence type="ECO:0000313" key="1">
    <source>
        <dbReference type="EMBL" id="DAF89806.1"/>
    </source>
</evidence>
<name>A0A8S5U5Y4_9CAUD</name>